<gene>
    <name evidence="3" type="ORF">DQ403_21685</name>
    <name evidence="2" type="ORF">KQ248_08795</name>
</gene>
<protein>
    <submittedName>
        <fullName evidence="3">Uncharacterized protein</fullName>
    </submittedName>
</protein>
<dbReference type="RefSeq" id="WP_128121911.1">
    <property type="nucleotide sequence ID" value="NZ_CP076683.1"/>
</dbReference>
<feature type="chain" id="PRO_5016612879" evidence="1">
    <location>
        <begin position="23"/>
        <end position="113"/>
    </location>
</feature>
<dbReference type="Proteomes" id="UP000252554">
    <property type="component" value="Unassembled WGS sequence"/>
</dbReference>
<dbReference type="Proteomes" id="UP000683436">
    <property type="component" value="Chromosome"/>
</dbReference>
<reference evidence="2 5" key="2">
    <citation type="submission" date="2021-06" db="EMBL/GenBank/DDBJ databases">
        <title>Microbial metabolic specificity influences pelagic lipid remineralization.</title>
        <authorList>
            <person name="Behrendt L."/>
            <person name="Hunter J.E."/>
            <person name="Alcolombri U."/>
            <person name="Smriga S."/>
            <person name="Mincer T."/>
            <person name="Lowenstein D.P."/>
            <person name="Peaudecerf F.J."/>
            <person name="Fernandez V.I."/>
            <person name="Fredricks H."/>
            <person name="Almblad H."/>
            <person name="Harrison J.J."/>
            <person name="Stocker R."/>
            <person name="Van Mooy B.A.S."/>
        </authorList>
    </citation>
    <scope>NUCLEOTIDE SEQUENCE [LARGE SCALE GENOMIC DNA]</scope>
    <source>
        <strain evidence="2 5">A252</strain>
    </source>
</reference>
<feature type="signal peptide" evidence="1">
    <location>
        <begin position="1"/>
        <end position="22"/>
    </location>
</feature>
<evidence type="ECO:0000313" key="3">
    <source>
        <dbReference type="EMBL" id="RBA51739.1"/>
    </source>
</evidence>
<name>A0A365PP13_9GAMM</name>
<proteinExistence type="predicted"/>
<evidence type="ECO:0000256" key="1">
    <source>
        <dbReference type="SAM" id="SignalP"/>
    </source>
</evidence>
<evidence type="ECO:0000313" key="2">
    <source>
        <dbReference type="EMBL" id="QWV18727.1"/>
    </source>
</evidence>
<dbReference type="EMBL" id="QNTV01000028">
    <property type="protein sequence ID" value="RBA51739.1"/>
    <property type="molecule type" value="Genomic_DNA"/>
</dbReference>
<dbReference type="AlphaFoldDB" id="A0A365PP13"/>
<sequence>MKPTILPIACLLASLCVPVAQANDDPGHLIQSCQELVDIYAKRDQQRLLAGVATGLSEALRAGYCMGVVDEYRRRYECAADDWFTQALQIAGMPVSFGPRTSVDELLEMSCEI</sequence>
<evidence type="ECO:0000313" key="4">
    <source>
        <dbReference type="Proteomes" id="UP000252554"/>
    </source>
</evidence>
<keyword evidence="1" id="KW-0732">Signal</keyword>
<accession>A0A365PP13</accession>
<reference evidence="3 4" key="1">
    <citation type="submission" date="2018-06" db="EMBL/GenBank/DDBJ databases">
        <title>Whole genome sequencing of four bacterial strains from South Shetland trench revealing bio-synthetic gene clusters.</title>
        <authorList>
            <person name="Abdel-Mageed W.M."/>
            <person name="Lehri B."/>
            <person name="Jarmusch S.A."/>
            <person name="Miranda K."/>
            <person name="Goodfellow M."/>
            <person name="Jaspars M."/>
            <person name="Karlyshev A.V."/>
        </authorList>
    </citation>
    <scope>NUCLEOTIDE SEQUENCE [LARGE SCALE GENOMIC DNA]</scope>
    <source>
        <strain evidence="3 4">SST2</strain>
    </source>
</reference>
<dbReference type="EMBL" id="CP076683">
    <property type="protein sequence ID" value="QWV18727.1"/>
    <property type="molecule type" value="Genomic_DNA"/>
</dbReference>
<keyword evidence="5" id="KW-1185">Reference proteome</keyword>
<organism evidence="3 4">
    <name type="scientific">Stutzerimonas zhaodongensis</name>
    <dbReference type="NCBI Taxonomy" id="1176257"/>
    <lineage>
        <taxon>Bacteria</taxon>
        <taxon>Pseudomonadati</taxon>
        <taxon>Pseudomonadota</taxon>
        <taxon>Gammaproteobacteria</taxon>
        <taxon>Pseudomonadales</taxon>
        <taxon>Pseudomonadaceae</taxon>
        <taxon>Stutzerimonas</taxon>
    </lineage>
</organism>
<evidence type="ECO:0000313" key="5">
    <source>
        <dbReference type="Proteomes" id="UP000683436"/>
    </source>
</evidence>